<feature type="region of interest" description="Disordered" evidence="2">
    <location>
        <begin position="164"/>
        <end position="202"/>
    </location>
</feature>
<dbReference type="EMBL" id="SDOX01000168">
    <property type="protein sequence ID" value="TFJ80374.1"/>
    <property type="molecule type" value="Genomic_DNA"/>
</dbReference>
<reference evidence="3 4" key="1">
    <citation type="submission" date="2019-01" db="EMBL/GenBank/DDBJ databases">
        <title>Nuclear Genome Assembly of the Microalgal Biofuel strain Nannochloropsis salina CCMP1776.</title>
        <authorList>
            <person name="Hovde B."/>
        </authorList>
    </citation>
    <scope>NUCLEOTIDE SEQUENCE [LARGE SCALE GENOMIC DNA]</scope>
    <source>
        <strain evidence="3 4">CCMP1776</strain>
    </source>
</reference>
<organism evidence="3 4">
    <name type="scientific">Nannochloropsis salina CCMP1776</name>
    <dbReference type="NCBI Taxonomy" id="1027361"/>
    <lineage>
        <taxon>Eukaryota</taxon>
        <taxon>Sar</taxon>
        <taxon>Stramenopiles</taxon>
        <taxon>Ochrophyta</taxon>
        <taxon>Eustigmatophyceae</taxon>
        <taxon>Eustigmatales</taxon>
        <taxon>Monodopsidaceae</taxon>
        <taxon>Microchloropsis</taxon>
        <taxon>Microchloropsis salina</taxon>
    </lineage>
</organism>
<comment type="caution">
    <text evidence="3">The sequence shown here is derived from an EMBL/GenBank/DDBJ whole genome shotgun (WGS) entry which is preliminary data.</text>
</comment>
<feature type="compositionally biased region" description="Basic and acidic residues" evidence="2">
    <location>
        <begin position="13"/>
        <end position="40"/>
    </location>
</feature>
<keyword evidence="4" id="KW-1185">Reference proteome</keyword>
<name>A0A4D9CPF0_9STRA</name>
<evidence type="ECO:0000256" key="1">
    <source>
        <dbReference type="SAM" id="Coils"/>
    </source>
</evidence>
<protein>
    <submittedName>
        <fullName evidence="3">Uncharacterized protein</fullName>
    </submittedName>
</protein>
<evidence type="ECO:0000256" key="2">
    <source>
        <dbReference type="SAM" id="MobiDB-lite"/>
    </source>
</evidence>
<keyword evidence="1" id="KW-0175">Coiled coil</keyword>
<gene>
    <name evidence="3" type="ORF">NSK_008281</name>
</gene>
<feature type="region of interest" description="Disordered" evidence="2">
    <location>
        <begin position="1"/>
        <end position="60"/>
    </location>
</feature>
<dbReference type="Proteomes" id="UP000355283">
    <property type="component" value="Unassembled WGS sequence"/>
</dbReference>
<dbReference type="AlphaFoldDB" id="A0A4D9CPF0"/>
<feature type="coiled-coil region" evidence="1">
    <location>
        <begin position="66"/>
        <end position="104"/>
    </location>
</feature>
<proteinExistence type="predicted"/>
<feature type="compositionally biased region" description="Basic and acidic residues" evidence="2">
    <location>
        <begin position="185"/>
        <end position="202"/>
    </location>
</feature>
<evidence type="ECO:0000313" key="3">
    <source>
        <dbReference type="EMBL" id="TFJ80374.1"/>
    </source>
</evidence>
<accession>A0A4D9CPF0</accession>
<sequence>MESLRRVGTAMEGFREERGQHRQSGETEVSRDGPHDPEHQNHHHRLRAGGGGGEGRSVRGLAARTVEEAKRVLEEGEGEVQRLGQDAEERKEALATALQAWEELIAKLVALPSSLPALALEGEEREGETPSLSSVEPYDARARAQAMLREVGELVEDLRNMGERTQAETEALEGAMRTAGGAGGSEEKAGDAAVEEGRGGGG</sequence>
<evidence type="ECO:0000313" key="4">
    <source>
        <dbReference type="Proteomes" id="UP000355283"/>
    </source>
</evidence>